<keyword evidence="4" id="KW-0732">Signal</keyword>
<reference evidence="5 6" key="1">
    <citation type="submission" date="2018-07" db="EMBL/GenBank/DDBJ databases">
        <title>Leeuwenhoekiella genomics.</title>
        <authorList>
            <person name="Tahon G."/>
            <person name="Willems A."/>
        </authorList>
    </citation>
    <scope>NUCLEOTIDE SEQUENCE [LARGE SCALE GENOMIC DNA]</scope>
    <source>
        <strain evidence="5 6">LMG 1345</strain>
    </source>
</reference>
<feature type="repeat" description="ANK" evidence="3">
    <location>
        <begin position="93"/>
        <end position="125"/>
    </location>
</feature>
<comment type="caution">
    <text evidence="5">The sequence shown here is derived from an EMBL/GenBank/DDBJ whole genome shotgun (WGS) entry which is preliminary data.</text>
</comment>
<dbReference type="PROSITE" id="PS50088">
    <property type="entry name" value="ANK_REPEAT"/>
    <property type="match status" value="5"/>
</dbReference>
<dbReference type="Gene3D" id="1.25.40.20">
    <property type="entry name" value="Ankyrin repeat-containing domain"/>
    <property type="match status" value="2"/>
</dbReference>
<dbReference type="STRING" id="1122159.SAMN02745246_03537"/>
<feature type="repeat" description="ANK" evidence="3">
    <location>
        <begin position="301"/>
        <end position="333"/>
    </location>
</feature>
<evidence type="ECO:0000256" key="3">
    <source>
        <dbReference type="PROSITE-ProRule" id="PRU00023"/>
    </source>
</evidence>
<feature type="repeat" description="ANK" evidence="3">
    <location>
        <begin position="440"/>
        <end position="473"/>
    </location>
</feature>
<dbReference type="PROSITE" id="PS50297">
    <property type="entry name" value="ANK_REP_REGION"/>
    <property type="match status" value="3"/>
</dbReference>
<name>A0A4Q0PF90_9FLAO</name>
<dbReference type="SMART" id="SM00248">
    <property type="entry name" value="ANK"/>
    <property type="match status" value="11"/>
</dbReference>
<evidence type="ECO:0000313" key="5">
    <source>
        <dbReference type="EMBL" id="RXG25513.1"/>
    </source>
</evidence>
<dbReference type="Pfam" id="PF12796">
    <property type="entry name" value="Ank_2"/>
    <property type="match status" value="2"/>
</dbReference>
<evidence type="ECO:0000256" key="1">
    <source>
        <dbReference type="ARBA" id="ARBA00022737"/>
    </source>
</evidence>
<dbReference type="RefSeq" id="WP_073100518.1">
    <property type="nucleotide sequence ID" value="NZ_JBALUR010000020.1"/>
</dbReference>
<dbReference type="AlphaFoldDB" id="A0A4Q0PF90"/>
<keyword evidence="2 3" id="KW-0040">ANK repeat</keyword>
<dbReference type="PRINTS" id="PR01415">
    <property type="entry name" value="ANKYRIN"/>
</dbReference>
<evidence type="ECO:0000256" key="2">
    <source>
        <dbReference type="ARBA" id="ARBA00023043"/>
    </source>
</evidence>
<dbReference type="Proteomes" id="UP000290608">
    <property type="component" value="Unassembled WGS sequence"/>
</dbReference>
<proteinExistence type="predicted"/>
<keyword evidence="1" id="KW-0677">Repeat</keyword>
<dbReference type="SUPFAM" id="SSF48403">
    <property type="entry name" value="Ankyrin repeat"/>
    <property type="match status" value="2"/>
</dbReference>
<sequence length="499" mass="54499">MKLVRYFFGTLAVFFSLTLNAQDSNKLLSGDFWSNKPSLEDVKGAVSEGNDPSELNNNNFDPVVLAILNDAPVEVVGYLFDQKGNSVNKLTHDGRTYIFWAAYRGNYALVKKFADAGAKMDLIDNHGYSVFNFAANAGVADTKIYDYLITKGSNPKIEKNHSGANALLLNLPSQKDFKMVDYFESKGLSLNDTDAEGNNAFIYTARSGNIEMMNTLIEKGIDHKVKNDEGGNAILFAAQGTRRGSSSLSVFKYLEDLGVEVNVTTKSGTNPLHILAGRNKDMDIFNYFLEKGVQPLAVDGDGNTPLIYAASRNDLEVVKLFEEKSKDINHTNKEGVSALTMAVAGNSPEVVSYLIAQGADAGIVDENGNTLMYYLVNAYNPRSAADFDVKMELLKNEGVDFAATQENQENMLLLAVKKNSLALTKKALDLDINVNQADSDGNTPLQLAALRADDTKILELLVSKGANTNVTTDFGESIYDLASENEILTRSKASLEFLK</sequence>
<dbReference type="Pfam" id="PF00023">
    <property type="entry name" value="Ank"/>
    <property type="match status" value="1"/>
</dbReference>
<feature type="signal peptide" evidence="4">
    <location>
        <begin position="1"/>
        <end position="21"/>
    </location>
</feature>
<dbReference type="InterPro" id="IPR002110">
    <property type="entry name" value="Ankyrin_rpt"/>
</dbReference>
<protein>
    <submittedName>
        <fullName evidence="5">Ankyrin repeat protein</fullName>
    </submittedName>
</protein>
<evidence type="ECO:0000256" key="4">
    <source>
        <dbReference type="SAM" id="SignalP"/>
    </source>
</evidence>
<evidence type="ECO:0000313" key="6">
    <source>
        <dbReference type="Proteomes" id="UP000290608"/>
    </source>
</evidence>
<accession>A0A4Q0PF90</accession>
<dbReference type="InterPro" id="IPR036770">
    <property type="entry name" value="Ankyrin_rpt-contain_sf"/>
</dbReference>
<feature type="repeat" description="ANK" evidence="3">
    <location>
        <begin position="196"/>
        <end position="228"/>
    </location>
</feature>
<dbReference type="EMBL" id="QOVL01000022">
    <property type="protein sequence ID" value="RXG25513.1"/>
    <property type="molecule type" value="Genomic_DNA"/>
</dbReference>
<gene>
    <name evidence="5" type="ORF">DSL99_3548</name>
</gene>
<dbReference type="PANTHER" id="PTHR24166">
    <property type="entry name" value="ROLLING PEBBLES, ISOFORM B"/>
    <property type="match status" value="1"/>
</dbReference>
<organism evidence="5 6">
    <name type="scientific">Leeuwenhoekiella marinoflava</name>
    <dbReference type="NCBI Taxonomy" id="988"/>
    <lineage>
        <taxon>Bacteria</taxon>
        <taxon>Pseudomonadati</taxon>
        <taxon>Bacteroidota</taxon>
        <taxon>Flavobacteriia</taxon>
        <taxon>Flavobacteriales</taxon>
        <taxon>Flavobacteriaceae</taxon>
        <taxon>Leeuwenhoekiella</taxon>
    </lineage>
</organism>
<feature type="repeat" description="ANK" evidence="3">
    <location>
        <begin position="334"/>
        <end position="366"/>
    </location>
</feature>
<feature type="chain" id="PRO_5020338174" evidence="4">
    <location>
        <begin position="22"/>
        <end position="499"/>
    </location>
</feature>
<dbReference type="InterPro" id="IPR050889">
    <property type="entry name" value="Dendritic_Spine_Reg/Scaffold"/>
</dbReference>
<dbReference type="PANTHER" id="PTHR24166:SF48">
    <property type="entry name" value="PROTEIN VAPYRIN"/>
    <property type="match status" value="1"/>
</dbReference>